<dbReference type="GO" id="GO:0071978">
    <property type="term" value="P:bacterial-type flagellum-dependent swarming motility"/>
    <property type="evidence" value="ECO:0007669"/>
    <property type="project" value="TreeGrafter"/>
</dbReference>
<accession>A0A848CIR0</accession>
<dbReference type="Pfam" id="PF02154">
    <property type="entry name" value="FliM"/>
    <property type="match status" value="1"/>
</dbReference>
<dbReference type="PANTHER" id="PTHR30034:SF6">
    <property type="entry name" value="YOP PROTEINS TRANSLOCATION PROTEIN Q"/>
    <property type="match status" value="1"/>
</dbReference>
<dbReference type="AlphaFoldDB" id="A0A848CIR0"/>
<reference evidence="2 3" key="1">
    <citation type="submission" date="2020-04" db="EMBL/GenBank/DDBJ databases">
        <authorList>
            <person name="Hitch T.C.A."/>
            <person name="Wylensek D."/>
            <person name="Clavel T."/>
        </authorList>
    </citation>
    <scope>NUCLEOTIDE SEQUENCE [LARGE SCALE GENOMIC DNA]</scope>
    <source>
        <strain evidence="2 3">PG-251-APC-1</strain>
    </source>
</reference>
<comment type="caution">
    <text evidence="2">The sequence shown here is derived from an EMBL/GenBank/DDBJ whole genome shotgun (WGS) entry which is preliminary data.</text>
</comment>
<protein>
    <recommendedName>
        <fullName evidence="4">Flagellar motor switch protein FliM</fullName>
    </recommendedName>
</protein>
<evidence type="ECO:0000256" key="1">
    <source>
        <dbReference type="ARBA" id="ARBA00022500"/>
    </source>
</evidence>
<dbReference type="GO" id="GO:0003774">
    <property type="term" value="F:cytoskeletal motor activity"/>
    <property type="evidence" value="ECO:0007669"/>
    <property type="project" value="InterPro"/>
</dbReference>
<sequence length="234" mass="24876">MSSILSQEEIAALLHGLPAAGGNDAPPAGAAAPADDEARLDALAARCARLCAASMEEQRGRLLELTPQPVRRRPFGSVADSIREASCCCAVELEGLEEPALLVLDRAFVFSLLEEFFGAGGFERPDRRPLTALETMLARKFADRFLAAFDLASKPSSWHPRCGHSSSLPRLAVLTPDEQPVWHLAFRSLLGGRAGALCLCLPEDFSTHLAVRSALPGPGREKNIPDAAGASGII</sequence>
<evidence type="ECO:0000313" key="2">
    <source>
        <dbReference type="EMBL" id="NME52153.1"/>
    </source>
</evidence>
<dbReference type="Proteomes" id="UP000522333">
    <property type="component" value="Unassembled WGS sequence"/>
</dbReference>
<dbReference type="EMBL" id="JABAFY010000018">
    <property type="protein sequence ID" value="NME52153.1"/>
    <property type="molecule type" value="Genomic_DNA"/>
</dbReference>
<proteinExistence type="predicted"/>
<name>A0A848CIR0_9BACT</name>
<dbReference type="GO" id="GO:0009425">
    <property type="term" value="C:bacterial-type flagellum basal body"/>
    <property type="evidence" value="ECO:0007669"/>
    <property type="project" value="InterPro"/>
</dbReference>
<evidence type="ECO:0000313" key="3">
    <source>
        <dbReference type="Proteomes" id="UP000522333"/>
    </source>
</evidence>
<evidence type="ECO:0008006" key="4">
    <source>
        <dbReference type="Google" id="ProtNLM"/>
    </source>
</evidence>
<dbReference type="InterPro" id="IPR001689">
    <property type="entry name" value="Flag_FliM"/>
</dbReference>
<keyword evidence="1" id="KW-0145">Chemotaxis</keyword>
<organism evidence="2 3">
    <name type="scientific">Desulfovibrio piger</name>
    <dbReference type="NCBI Taxonomy" id="901"/>
    <lineage>
        <taxon>Bacteria</taxon>
        <taxon>Pseudomonadati</taxon>
        <taxon>Thermodesulfobacteriota</taxon>
        <taxon>Desulfovibrionia</taxon>
        <taxon>Desulfovibrionales</taxon>
        <taxon>Desulfovibrionaceae</taxon>
        <taxon>Desulfovibrio</taxon>
    </lineage>
</organism>
<dbReference type="GO" id="GO:0050918">
    <property type="term" value="P:positive chemotaxis"/>
    <property type="evidence" value="ECO:0007669"/>
    <property type="project" value="TreeGrafter"/>
</dbReference>
<gene>
    <name evidence="2" type="ORF">HF854_06350</name>
</gene>
<dbReference type="PANTHER" id="PTHR30034">
    <property type="entry name" value="FLAGELLAR MOTOR SWITCH PROTEIN FLIM"/>
    <property type="match status" value="1"/>
</dbReference>
<dbReference type="Gene3D" id="3.40.1550.10">
    <property type="entry name" value="CheC-like"/>
    <property type="match status" value="1"/>
</dbReference>
<dbReference type="RefSeq" id="WP_168935536.1">
    <property type="nucleotide sequence ID" value="NZ_CAMDEI010000044.1"/>
</dbReference>
<dbReference type="InterPro" id="IPR028976">
    <property type="entry name" value="CheC-like_sf"/>
</dbReference>